<keyword evidence="2" id="KW-1185">Reference proteome</keyword>
<reference evidence="1 2" key="1">
    <citation type="submission" date="2024-07" db="EMBL/GenBank/DDBJ databases">
        <title>Section-level genome sequencing and comparative genomics of Aspergillus sections Usti and Cavernicolus.</title>
        <authorList>
            <consortium name="Lawrence Berkeley National Laboratory"/>
            <person name="Nybo J.L."/>
            <person name="Vesth T.C."/>
            <person name="Theobald S."/>
            <person name="Frisvad J.C."/>
            <person name="Larsen T.O."/>
            <person name="Kjaerboelling I."/>
            <person name="Rothschild-Mancinelli K."/>
            <person name="Lyhne E.K."/>
            <person name="Kogle M.E."/>
            <person name="Barry K."/>
            <person name="Clum A."/>
            <person name="Na H."/>
            <person name="Ledsgaard L."/>
            <person name="Lin J."/>
            <person name="Lipzen A."/>
            <person name="Kuo A."/>
            <person name="Riley R."/>
            <person name="Mondo S."/>
            <person name="LaButti K."/>
            <person name="Haridas S."/>
            <person name="Pangalinan J."/>
            <person name="Salamov A.A."/>
            <person name="Simmons B.A."/>
            <person name="Magnuson J.K."/>
            <person name="Chen J."/>
            <person name="Drula E."/>
            <person name="Henrissat B."/>
            <person name="Wiebenga A."/>
            <person name="Lubbers R.J."/>
            <person name="Gomes A.C."/>
            <person name="Makela M.R."/>
            <person name="Stajich J."/>
            <person name="Grigoriev I.V."/>
            <person name="Mortensen U.H."/>
            <person name="De vries R.P."/>
            <person name="Baker S.E."/>
            <person name="Andersen M.R."/>
        </authorList>
    </citation>
    <scope>NUCLEOTIDE SEQUENCE [LARGE SCALE GENOMIC DNA]</scope>
    <source>
        <strain evidence="1 2">CBS 600.67</strain>
    </source>
</reference>
<organism evidence="1 2">
    <name type="scientific">Aspergillus cavernicola</name>
    <dbReference type="NCBI Taxonomy" id="176166"/>
    <lineage>
        <taxon>Eukaryota</taxon>
        <taxon>Fungi</taxon>
        <taxon>Dikarya</taxon>
        <taxon>Ascomycota</taxon>
        <taxon>Pezizomycotina</taxon>
        <taxon>Eurotiomycetes</taxon>
        <taxon>Eurotiomycetidae</taxon>
        <taxon>Eurotiales</taxon>
        <taxon>Aspergillaceae</taxon>
        <taxon>Aspergillus</taxon>
        <taxon>Aspergillus subgen. Nidulantes</taxon>
    </lineage>
</organism>
<feature type="non-terminal residue" evidence="1">
    <location>
        <position position="52"/>
    </location>
</feature>
<evidence type="ECO:0000313" key="2">
    <source>
        <dbReference type="Proteomes" id="UP001610335"/>
    </source>
</evidence>
<comment type="caution">
    <text evidence="1">The sequence shown here is derived from an EMBL/GenBank/DDBJ whole genome shotgun (WGS) entry which is preliminary data.</text>
</comment>
<gene>
    <name evidence="1" type="ORF">BDW59DRAFT_152621</name>
</gene>
<protein>
    <submittedName>
        <fullName evidence="1">Uncharacterized protein</fullName>
    </submittedName>
</protein>
<evidence type="ECO:0000313" key="1">
    <source>
        <dbReference type="EMBL" id="KAL2817427.1"/>
    </source>
</evidence>
<proteinExistence type="predicted"/>
<accession>A0ABR4HPW6</accession>
<dbReference type="EMBL" id="JBFXLS010000092">
    <property type="protein sequence ID" value="KAL2817427.1"/>
    <property type="molecule type" value="Genomic_DNA"/>
</dbReference>
<sequence length="52" mass="5913">MGLANSLQPSQVEEAPLDRVFINYQLFQRGRGHVQEQIIAGLQQICQDPEDM</sequence>
<dbReference type="Proteomes" id="UP001610335">
    <property type="component" value="Unassembled WGS sequence"/>
</dbReference>
<name>A0ABR4HPW6_9EURO</name>